<reference evidence="2" key="2">
    <citation type="submission" date="2023-01" db="EMBL/GenBank/DDBJ databases">
        <authorList>
            <person name="Petersen C."/>
        </authorList>
    </citation>
    <scope>NUCLEOTIDE SEQUENCE</scope>
    <source>
        <strain evidence="2">IBT 12815</strain>
    </source>
</reference>
<evidence type="ECO:0000313" key="3">
    <source>
        <dbReference type="Proteomes" id="UP001213799"/>
    </source>
</evidence>
<dbReference type="EMBL" id="JAQJAE010000004">
    <property type="protein sequence ID" value="KAJ5597794.1"/>
    <property type="molecule type" value="Genomic_DNA"/>
</dbReference>
<keyword evidence="3" id="KW-1185">Reference proteome</keyword>
<protein>
    <submittedName>
        <fullName evidence="2">Uncharacterized protein</fullName>
    </submittedName>
</protein>
<name>A0AAD6DZW0_9EURO</name>
<dbReference type="AlphaFoldDB" id="A0AAD6DZW0"/>
<proteinExistence type="predicted"/>
<comment type="caution">
    <text evidence="2">The sequence shown here is derived from an EMBL/GenBank/DDBJ whole genome shotgun (WGS) entry which is preliminary data.</text>
</comment>
<reference evidence="2" key="1">
    <citation type="journal article" date="2023" name="IMA Fungus">
        <title>Comparative genomic study of the Penicillium genus elucidates a diverse pangenome and 15 lateral gene transfer events.</title>
        <authorList>
            <person name="Petersen C."/>
            <person name="Sorensen T."/>
            <person name="Nielsen M.R."/>
            <person name="Sondergaard T.E."/>
            <person name="Sorensen J.L."/>
            <person name="Fitzpatrick D.A."/>
            <person name="Frisvad J.C."/>
            <person name="Nielsen K.L."/>
        </authorList>
    </citation>
    <scope>NUCLEOTIDE SEQUENCE</scope>
    <source>
        <strain evidence="2">IBT 12815</strain>
    </source>
</reference>
<evidence type="ECO:0000256" key="1">
    <source>
        <dbReference type="SAM" id="MobiDB-lite"/>
    </source>
</evidence>
<dbReference type="Proteomes" id="UP001213799">
    <property type="component" value="Unassembled WGS sequence"/>
</dbReference>
<sequence>MNSLKAWSFQLVKQWAVKGWRIRYTIKRDRERIGGSLNTTRLRHCPWTGWWALPTGHVNEKTTDDRDAAEHQTHDSPTPDSE</sequence>
<feature type="region of interest" description="Disordered" evidence="1">
    <location>
        <begin position="58"/>
        <end position="82"/>
    </location>
</feature>
<dbReference type="GeneID" id="81589175"/>
<evidence type="ECO:0000313" key="2">
    <source>
        <dbReference type="EMBL" id="KAJ5597794.1"/>
    </source>
</evidence>
<gene>
    <name evidence="2" type="ORF">N7537_007878</name>
</gene>
<organism evidence="2 3">
    <name type="scientific">Penicillium hordei</name>
    <dbReference type="NCBI Taxonomy" id="40994"/>
    <lineage>
        <taxon>Eukaryota</taxon>
        <taxon>Fungi</taxon>
        <taxon>Dikarya</taxon>
        <taxon>Ascomycota</taxon>
        <taxon>Pezizomycotina</taxon>
        <taxon>Eurotiomycetes</taxon>
        <taxon>Eurotiomycetidae</taxon>
        <taxon>Eurotiales</taxon>
        <taxon>Aspergillaceae</taxon>
        <taxon>Penicillium</taxon>
    </lineage>
</organism>
<accession>A0AAD6DZW0</accession>
<dbReference type="RefSeq" id="XP_056751009.1">
    <property type="nucleotide sequence ID" value="XM_056898933.1"/>
</dbReference>
<feature type="compositionally biased region" description="Basic and acidic residues" evidence="1">
    <location>
        <begin position="58"/>
        <end position="74"/>
    </location>
</feature>